<dbReference type="SMART" id="SM00916">
    <property type="entry name" value="L51_S25_CI-B8"/>
    <property type="match status" value="1"/>
</dbReference>
<evidence type="ECO:0000256" key="2">
    <source>
        <dbReference type="ARBA" id="ARBA00006073"/>
    </source>
</evidence>
<dbReference type="PANTHER" id="PTHR21396:SF2">
    <property type="entry name" value="LARGE RIBOSOMAL SUBUNIT PROTEIN ML43"/>
    <property type="match status" value="1"/>
</dbReference>
<dbReference type="Gene3D" id="3.40.30.10">
    <property type="entry name" value="Glutaredoxin"/>
    <property type="match status" value="1"/>
</dbReference>
<evidence type="ECO:0000256" key="3">
    <source>
        <dbReference type="ARBA" id="ARBA00022980"/>
    </source>
</evidence>
<proteinExistence type="inferred from homology"/>
<dbReference type="SUPFAM" id="SSF52833">
    <property type="entry name" value="Thioredoxin-like"/>
    <property type="match status" value="1"/>
</dbReference>
<keyword evidence="9" id="KW-1185">Reference proteome</keyword>
<accession>A0A1B9H466</accession>
<protein>
    <recommendedName>
        <fullName evidence="6">Large ribosomal subunit protein mL43</fullName>
    </recommendedName>
</protein>
<dbReference type="GO" id="GO:0005762">
    <property type="term" value="C:mitochondrial large ribosomal subunit"/>
    <property type="evidence" value="ECO:0007669"/>
    <property type="project" value="TreeGrafter"/>
</dbReference>
<dbReference type="Proteomes" id="UP000092666">
    <property type="component" value="Unassembled WGS sequence"/>
</dbReference>
<gene>
    <name evidence="8" type="ORF">I316_00288</name>
</gene>
<evidence type="ECO:0000313" key="9">
    <source>
        <dbReference type="Proteomes" id="UP000092666"/>
    </source>
</evidence>
<keyword evidence="3" id="KW-0689">Ribosomal protein</keyword>
<comment type="subcellular location">
    <subcellularLocation>
        <location evidence="1">Mitochondrion</location>
    </subcellularLocation>
</comment>
<dbReference type="AlphaFoldDB" id="A0A1B9H466"/>
<dbReference type="GO" id="GO:0003735">
    <property type="term" value="F:structural constituent of ribosome"/>
    <property type="evidence" value="ECO:0007669"/>
    <property type="project" value="InterPro"/>
</dbReference>
<sequence>MPRLIPSSSSSVIPKTHPVPGYQHFLTPLRKLIFDYDAESPSQNGIRSFIRKPLINLARENPDVEFVVRRLKRGKAAVLRGHYVNGRDKVICVNKLESDAVSNKVQLLLNSSGAKIKSLKNLTLEAAPASESARGIWSALHDQTRDGKGYRI</sequence>
<dbReference type="InterPro" id="IPR036249">
    <property type="entry name" value="Thioredoxin-like_sf"/>
</dbReference>
<dbReference type="InterPro" id="IPR039927">
    <property type="entry name" value="Ribosomal_mL43"/>
</dbReference>
<evidence type="ECO:0000256" key="4">
    <source>
        <dbReference type="ARBA" id="ARBA00023128"/>
    </source>
</evidence>
<keyword evidence="4" id="KW-0496">Mitochondrion</keyword>
<name>A0A1B9H466_9TREE</name>
<evidence type="ECO:0000256" key="1">
    <source>
        <dbReference type="ARBA" id="ARBA00004173"/>
    </source>
</evidence>
<evidence type="ECO:0000313" key="8">
    <source>
        <dbReference type="EMBL" id="OCF38064.1"/>
    </source>
</evidence>
<dbReference type="InterPro" id="IPR007741">
    <property type="entry name" value="Ribosomal_mL43/mS25/NADH_DH"/>
</dbReference>
<keyword evidence="5" id="KW-0687">Ribonucleoprotein</keyword>
<comment type="similarity">
    <text evidence="2">Belongs to the mitochondrion-specific ribosomal protein mL43 family.</text>
</comment>
<dbReference type="STRING" id="1296120.A0A1B9H466"/>
<dbReference type="EMBL" id="KI669492">
    <property type="protein sequence ID" value="OCF38064.1"/>
    <property type="molecule type" value="Genomic_DNA"/>
</dbReference>
<dbReference type="GO" id="GO:0032543">
    <property type="term" value="P:mitochondrial translation"/>
    <property type="evidence" value="ECO:0007669"/>
    <property type="project" value="InterPro"/>
</dbReference>
<dbReference type="PANTHER" id="PTHR21396">
    <property type="entry name" value="39S RIBOSOMAL PROTEIN L43"/>
    <property type="match status" value="1"/>
</dbReference>
<evidence type="ECO:0000256" key="6">
    <source>
        <dbReference type="ARBA" id="ARBA00035188"/>
    </source>
</evidence>
<feature type="domain" description="Ribosomal protein/NADH dehydrogenase" evidence="7">
    <location>
        <begin position="38"/>
        <end position="112"/>
    </location>
</feature>
<reference evidence="9" key="2">
    <citation type="submission" date="2013-12" db="EMBL/GenBank/DDBJ databases">
        <title>Evolution of pathogenesis and genome organization in the Tremellales.</title>
        <authorList>
            <person name="Cuomo C."/>
            <person name="Litvintseva A."/>
            <person name="Heitman J."/>
            <person name="Chen Y."/>
            <person name="Sun S."/>
            <person name="Springer D."/>
            <person name="Dromer F."/>
            <person name="Young S."/>
            <person name="Zeng Q."/>
            <person name="Chapman S."/>
            <person name="Gujja S."/>
            <person name="Saif S."/>
            <person name="Birren B."/>
        </authorList>
    </citation>
    <scope>NUCLEOTIDE SEQUENCE [LARGE SCALE GENOMIC DNA]</scope>
    <source>
        <strain evidence="9">BCC8398</strain>
    </source>
</reference>
<organism evidence="8 9">
    <name type="scientific">Kwoniella heveanensis BCC8398</name>
    <dbReference type="NCBI Taxonomy" id="1296120"/>
    <lineage>
        <taxon>Eukaryota</taxon>
        <taxon>Fungi</taxon>
        <taxon>Dikarya</taxon>
        <taxon>Basidiomycota</taxon>
        <taxon>Agaricomycotina</taxon>
        <taxon>Tremellomycetes</taxon>
        <taxon>Tremellales</taxon>
        <taxon>Cryptococcaceae</taxon>
        <taxon>Kwoniella</taxon>
    </lineage>
</organism>
<dbReference type="Pfam" id="PF05047">
    <property type="entry name" value="L51_S25_CI-B8"/>
    <property type="match status" value="1"/>
</dbReference>
<evidence type="ECO:0000259" key="7">
    <source>
        <dbReference type="SMART" id="SM00916"/>
    </source>
</evidence>
<evidence type="ECO:0000256" key="5">
    <source>
        <dbReference type="ARBA" id="ARBA00023274"/>
    </source>
</evidence>
<reference evidence="8 9" key="1">
    <citation type="submission" date="2013-07" db="EMBL/GenBank/DDBJ databases">
        <title>The Genome Sequence of Cryptococcus heveanensis BCC8398.</title>
        <authorList>
            <consortium name="The Broad Institute Genome Sequencing Platform"/>
            <person name="Cuomo C."/>
            <person name="Litvintseva A."/>
            <person name="Chen Y."/>
            <person name="Heitman J."/>
            <person name="Sun S."/>
            <person name="Springer D."/>
            <person name="Dromer F."/>
            <person name="Young S.K."/>
            <person name="Zeng Q."/>
            <person name="Gargeya S."/>
            <person name="Fitzgerald M."/>
            <person name="Abouelleil A."/>
            <person name="Alvarado L."/>
            <person name="Berlin A.M."/>
            <person name="Chapman S.B."/>
            <person name="Dewar J."/>
            <person name="Goldberg J."/>
            <person name="Griggs A."/>
            <person name="Gujja S."/>
            <person name="Hansen M."/>
            <person name="Howarth C."/>
            <person name="Imamovic A."/>
            <person name="Larimer J."/>
            <person name="McCowan C."/>
            <person name="Murphy C."/>
            <person name="Pearson M."/>
            <person name="Priest M."/>
            <person name="Roberts A."/>
            <person name="Saif S."/>
            <person name="Shea T."/>
            <person name="Sykes S."/>
            <person name="Wortman J."/>
            <person name="Nusbaum C."/>
            <person name="Birren B."/>
        </authorList>
    </citation>
    <scope>NUCLEOTIDE SEQUENCE [LARGE SCALE GENOMIC DNA]</scope>
    <source>
        <strain evidence="8 9">BCC8398</strain>
    </source>
</reference>
<dbReference type="OrthoDB" id="88at2759"/>